<protein>
    <submittedName>
        <fullName evidence="1">Uncharacterized protein</fullName>
    </submittedName>
</protein>
<dbReference type="EMBL" id="JASCZI010151062">
    <property type="protein sequence ID" value="MED6168398.1"/>
    <property type="molecule type" value="Genomic_DNA"/>
</dbReference>
<name>A0ABU6V814_9FABA</name>
<organism evidence="1 2">
    <name type="scientific">Stylosanthes scabra</name>
    <dbReference type="NCBI Taxonomy" id="79078"/>
    <lineage>
        <taxon>Eukaryota</taxon>
        <taxon>Viridiplantae</taxon>
        <taxon>Streptophyta</taxon>
        <taxon>Embryophyta</taxon>
        <taxon>Tracheophyta</taxon>
        <taxon>Spermatophyta</taxon>
        <taxon>Magnoliopsida</taxon>
        <taxon>eudicotyledons</taxon>
        <taxon>Gunneridae</taxon>
        <taxon>Pentapetalae</taxon>
        <taxon>rosids</taxon>
        <taxon>fabids</taxon>
        <taxon>Fabales</taxon>
        <taxon>Fabaceae</taxon>
        <taxon>Papilionoideae</taxon>
        <taxon>50 kb inversion clade</taxon>
        <taxon>dalbergioids sensu lato</taxon>
        <taxon>Dalbergieae</taxon>
        <taxon>Pterocarpus clade</taxon>
        <taxon>Stylosanthes</taxon>
    </lineage>
</organism>
<reference evidence="1 2" key="1">
    <citation type="journal article" date="2023" name="Plants (Basel)">
        <title>Bridging the Gap: Combining Genomics and Transcriptomics Approaches to Understand Stylosanthes scabra, an Orphan Legume from the Brazilian Caatinga.</title>
        <authorList>
            <person name="Ferreira-Neto J.R.C."/>
            <person name="da Silva M.D."/>
            <person name="Binneck E."/>
            <person name="de Melo N.F."/>
            <person name="da Silva R.H."/>
            <person name="de Melo A.L.T.M."/>
            <person name="Pandolfi V."/>
            <person name="Bustamante F.O."/>
            <person name="Brasileiro-Vidal A.C."/>
            <person name="Benko-Iseppon A.M."/>
        </authorList>
    </citation>
    <scope>NUCLEOTIDE SEQUENCE [LARGE SCALE GENOMIC DNA]</scope>
    <source>
        <tissue evidence="1">Leaves</tissue>
    </source>
</reference>
<comment type="caution">
    <text evidence="1">The sequence shown here is derived from an EMBL/GenBank/DDBJ whole genome shotgun (WGS) entry which is preliminary data.</text>
</comment>
<keyword evidence="2" id="KW-1185">Reference proteome</keyword>
<dbReference type="Proteomes" id="UP001341840">
    <property type="component" value="Unassembled WGS sequence"/>
</dbReference>
<evidence type="ECO:0000313" key="1">
    <source>
        <dbReference type="EMBL" id="MED6168398.1"/>
    </source>
</evidence>
<accession>A0ABU6V814</accession>
<gene>
    <name evidence="1" type="ORF">PIB30_011288</name>
</gene>
<proteinExistence type="predicted"/>
<evidence type="ECO:0000313" key="2">
    <source>
        <dbReference type="Proteomes" id="UP001341840"/>
    </source>
</evidence>
<sequence length="129" mass="14038">MVNKSADLGRRRRGFCPCPCCRAHHYAAAVLNHRGWILESPTSTSPITVISSSSLCGISPKVLKPEFMHGDLVLNCGFHDDSSNFNAATVRRLLFGSNRDDILGKHNALVRCVESPTPQAESTTNSLSN</sequence>